<dbReference type="OrthoDB" id="9805492at2"/>
<evidence type="ECO:0000313" key="10">
    <source>
        <dbReference type="Proteomes" id="UP000319342"/>
    </source>
</evidence>
<sequence>MARIVTTGKGRRWVQGGHPWIYADDLAQAEAQPGELAPIFGPNEEPLGWGLYSSASRIAVRLVSRRAEQPNRAFWLELVQRAIATRDMLGLLEPNGTCRLISGDSEHLPGLVVDRYADVLVVQSGCQGSDRLRDFLIELVCEVLPFEPRAILDRSDSGVRRLEQLEPRVEWVRGEIDGLLRVEEPDELVYEVDLVNGHKTGHYLDQRDNRAIAGSYATIMPGSEGRVLDAFCYDGLFGIQAARRGAEQVLCLDQSAACEERVLRNAELNGVSDRITFAKANAMHDLRRRASEDEKYDLVVVDPPAFARNRKEVQGAERGYRELNVRAMHLVETGGHLVTASCSFAIGRETFQRILAESARDAQRDAYLLHLAGAAHDHPISLALPESNYLKCAFLRVV</sequence>
<comment type="similarity">
    <text evidence="6">Belongs to the methyltransferase superfamily. RlmI family.</text>
</comment>
<comment type="subcellular location">
    <subcellularLocation>
        <location evidence="1">Cytoplasm</location>
    </subcellularLocation>
</comment>
<dbReference type="CDD" id="cd21153">
    <property type="entry name" value="PUA_RlmI"/>
    <property type="match status" value="1"/>
</dbReference>
<dbReference type="GO" id="GO:0008168">
    <property type="term" value="F:methyltransferase activity"/>
    <property type="evidence" value="ECO:0007669"/>
    <property type="project" value="UniProtKB-KW"/>
</dbReference>
<keyword evidence="3 9" id="KW-0489">Methyltransferase</keyword>
<dbReference type="InterPro" id="IPR036974">
    <property type="entry name" value="PUA_sf"/>
</dbReference>
<dbReference type="GO" id="GO:0003723">
    <property type="term" value="F:RNA binding"/>
    <property type="evidence" value="ECO:0007669"/>
    <property type="project" value="InterPro"/>
</dbReference>
<dbReference type="RefSeq" id="WP_145186468.1">
    <property type="nucleotide sequence ID" value="NZ_CP036290.1"/>
</dbReference>
<dbReference type="AlphaFoldDB" id="A0A518CZF7"/>
<dbReference type="SUPFAM" id="SSF53335">
    <property type="entry name" value="S-adenosyl-L-methionine-dependent methyltransferases"/>
    <property type="match status" value="1"/>
</dbReference>
<feature type="domain" description="S-adenosylmethionine-dependent methyltransferase" evidence="7">
    <location>
        <begin position="169"/>
        <end position="364"/>
    </location>
</feature>
<dbReference type="Proteomes" id="UP000319342">
    <property type="component" value="Chromosome"/>
</dbReference>
<reference evidence="9 10" key="1">
    <citation type="submission" date="2019-02" db="EMBL/GenBank/DDBJ databases">
        <title>Deep-cultivation of Planctomycetes and their phenomic and genomic characterization uncovers novel biology.</title>
        <authorList>
            <person name="Wiegand S."/>
            <person name="Jogler M."/>
            <person name="Boedeker C."/>
            <person name="Pinto D."/>
            <person name="Vollmers J."/>
            <person name="Rivas-Marin E."/>
            <person name="Kohn T."/>
            <person name="Peeters S.H."/>
            <person name="Heuer A."/>
            <person name="Rast P."/>
            <person name="Oberbeckmann S."/>
            <person name="Bunk B."/>
            <person name="Jeske O."/>
            <person name="Meyerdierks A."/>
            <person name="Storesund J.E."/>
            <person name="Kallscheuer N."/>
            <person name="Luecker S."/>
            <person name="Lage O.M."/>
            <person name="Pohl T."/>
            <person name="Merkel B.J."/>
            <person name="Hornburger P."/>
            <person name="Mueller R.-W."/>
            <person name="Bruemmer F."/>
            <person name="Labrenz M."/>
            <person name="Spormann A.M."/>
            <person name="Op den Camp H."/>
            <person name="Overmann J."/>
            <person name="Amann R."/>
            <person name="Jetten M.S.M."/>
            <person name="Mascher T."/>
            <person name="Medema M.H."/>
            <person name="Devos D.P."/>
            <person name="Kaster A.-K."/>
            <person name="Ovreas L."/>
            <person name="Rohde M."/>
            <person name="Galperin M.Y."/>
            <person name="Jogler C."/>
        </authorList>
    </citation>
    <scope>NUCLEOTIDE SEQUENCE [LARGE SCALE GENOMIC DNA]</scope>
    <source>
        <strain evidence="9 10">Pla163</strain>
    </source>
</reference>
<dbReference type="InterPro" id="IPR029063">
    <property type="entry name" value="SAM-dependent_MTases_sf"/>
</dbReference>
<evidence type="ECO:0000256" key="1">
    <source>
        <dbReference type="ARBA" id="ARBA00004496"/>
    </source>
</evidence>
<evidence type="ECO:0000313" key="9">
    <source>
        <dbReference type="EMBL" id="QDU84611.1"/>
    </source>
</evidence>
<evidence type="ECO:0000256" key="5">
    <source>
        <dbReference type="ARBA" id="ARBA00022691"/>
    </source>
</evidence>
<dbReference type="CDD" id="cd11572">
    <property type="entry name" value="RlmI_M_like"/>
    <property type="match status" value="1"/>
</dbReference>
<evidence type="ECO:0000259" key="7">
    <source>
        <dbReference type="Pfam" id="PF10672"/>
    </source>
</evidence>
<dbReference type="InterPro" id="IPR019614">
    <property type="entry name" value="SAM-dep_methyl-trfase"/>
</dbReference>
<keyword evidence="10" id="KW-1185">Reference proteome</keyword>
<dbReference type="GO" id="GO:0032259">
    <property type="term" value="P:methylation"/>
    <property type="evidence" value="ECO:0007669"/>
    <property type="project" value="UniProtKB-KW"/>
</dbReference>
<dbReference type="InterPro" id="IPR041532">
    <property type="entry name" value="RlmI-like_PUA"/>
</dbReference>
<dbReference type="Gene3D" id="2.30.130.10">
    <property type="entry name" value="PUA domain"/>
    <property type="match status" value="1"/>
</dbReference>
<feature type="domain" description="RlmI-like PUA" evidence="8">
    <location>
        <begin position="9"/>
        <end position="65"/>
    </location>
</feature>
<evidence type="ECO:0000256" key="6">
    <source>
        <dbReference type="ARBA" id="ARBA00038091"/>
    </source>
</evidence>
<dbReference type="Gene3D" id="3.40.50.150">
    <property type="entry name" value="Vaccinia Virus protein VP39"/>
    <property type="match status" value="1"/>
</dbReference>
<dbReference type="Pfam" id="PF17785">
    <property type="entry name" value="PUA_3"/>
    <property type="match status" value="1"/>
</dbReference>
<evidence type="ECO:0000256" key="4">
    <source>
        <dbReference type="ARBA" id="ARBA00022679"/>
    </source>
</evidence>
<dbReference type="Gene3D" id="3.30.750.80">
    <property type="entry name" value="RNA methyltransferase domain (HRMD) like"/>
    <property type="match status" value="1"/>
</dbReference>
<protein>
    <submittedName>
        <fullName evidence="9">Ribosomal RNA large subunit methyltransferase I</fullName>
        <ecNumber evidence="9">2.1.1.191</ecNumber>
    </submittedName>
</protein>
<dbReference type="Pfam" id="PF10672">
    <property type="entry name" value="Methyltrans_SAM"/>
    <property type="match status" value="1"/>
</dbReference>
<dbReference type="EMBL" id="CP036290">
    <property type="protein sequence ID" value="QDU84611.1"/>
    <property type="molecule type" value="Genomic_DNA"/>
</dbReference>
<keyword evidence="4 9" id="KW-0808">Transferase</keyword>
<proteinExistence type="inferred from homology"/>
<evidence type="ECO:0000256" key="3">
    <source>
        <dbReference type="ARBA" id="ARBA00022603"/>
    </source>
</evidence>
<evidence type="ECO:0000259" key="8">
    <source>
        <dbReference type="Pfam" id="PF17785"/>
    </source>
</evidence>
<dbReference type="PANTHER" id="PTHR42873">
    <property type="entry name" value="RIBOSOMAL RNA LARGE SUBUNIT METHYLTRANSFERASE"/>
    <property type="match status" value="1"/>
</dbReference>
<dbReference type="InterPro" id="IPR015947">
    <property type="entry name" value="PUA-like_sf"/>
</dbReference>
<dbReference type="SUPFAM" id="SSF88697">
    <property type="entry name" value="PUA domain-like"/>
    <property type="match status" value="1"/>
</dbReference>
<dbReference type="EC" id="2.1.1.191" evidence="9"/>
<gene>
    <name evidence="9" type="primary">rlmI_1</name>
    <name evidence="9" type="ORF">Pla163_17220</name>
</gene>
<dbReference type="PANTHER" id="PTHR42873:SF1">
    <property type="entry name" value="S-ADENOSYLMETHIONINE-DEPENDENT METHYLTRANSFERASE DOMAIN-CONTAINING PROTEIN"/>
    <property type="match status" value="1"/>
</dbReference>
<keyword evidence="2" id="KW-0963">Cytoplasm</keyword>
<organism evidence="9 10">
    <name type="scientific">Rohdeia mirabilis</name>
    <dbReference type="NCBI Taxonomy" id="2528008"/>
    <lineage>
        <taxon>Bacteria</taxon>
        <taxon>Pseudomonadati</taxon>
        <taxon>Planctomycetota</taxon>
        <taxon>Planctomycetia</taxon>
        <taxon>Planctomycetia incertae sedis</taxon>
        <taxon>Rohdeia</taxon>
    </lineage>
</organism>
<accession>A0A518CZF7</accession>
<evidence type="ECO:0000256" key="2">
    <source>
        <dbReference type="ARBA" id="ARBA00022490"/>
    </source>
</evidence>
<name>A0A518CZF7_9BACT</name>
<dbReference type="CDD" id="cd02440">
    <property type="entry name" value="AdoMet_MTases"/>
    <property type="match status" value="1"/>
</dbReference>
<dbReference type="GO" id="GO:0005737">
    <property type="term" value="C:cytoplasm"/>
    <property type="evidence" value="ECO:0007669"/>
    <property type="project" value="UniProtKB-SubCell"/>
</dbReference>
<keyword evidence="5" id="KW-0949">S-adenosyl-L-methionine</keyword>